<feature type="compositionally biased region" description="Low complexity" evidence="1">
    <location>
        <begin position="402"/>
        <end position="420"/>
    </location>
</feature>
<feature type="compositionally biased region" description="Gly residues" evidence="1">
    <location>
        <begin position="361"/>
        <end position="373"/>
    </location>
</feature>
<dbReference type="EMBL" id="JADBDZ010000001">
    <property type="protein sequence ID" value="MBE1532226.1"/>
    <property type="molecule type" value="Genomic_DNA"/>
</dbReference>
<dbReference type="Proteomes" id="UP000627838">
    <property type="component" value="Unassembled WGS sequence"/>
</dbReference>
<feature type="compositionally biased region" description="Basic and acidic residues" evidence="1">
    <location>
        <begin position="342"/>
        <end position="356"/>
    </location>
</feature>
<feature type="region of interest" description="Disordered" evidence="1">
    <location>
        <begin position="302"/>
        <end position="447"/>
    </location>
</feature>
<keyword evidence="3" id="KW-1185">Reference proteome</keyword>
<accession>A0ABR9JNS2</accession>
<gene>
    <name evidence="2" type="ORF">H4W34_002059</name>
</gene>
<name>A0ABR9JNS2_9ACTN</name>
<reference evidence="2 3" key="1">
    <citation type="submission" date="2020-10" db="EMBL/GenBank/DDBJ databases">
        <title>Sequencing the genomes of 1000 actinobacteria strains.</title>
        <authorList>
            <person name="Klenk H.-P."/>
        </authorList>
    </citation>
    <scope>NUCLEOTIDE SEQUENCE [LARGE SCALE GENOMIC DNA]</scope>
    <source>
        <strain evidence="2 3">DSM 46744</strain>
    </source>
</reference>
<evidence type="ECO:0000313" key="3">
    <source>
        <dbReference type="Proteomes" id="UP000627838"/>
    </source>
</evidence>
<protein>
    <recommendedName>
        <fullName evidence="4">Fibronectin type-III domain-containing protein</fullName>
    </recommendedName>
</protein>
<feature type="compositionally biased region" description="Low complexity" evidence="1">
    <location>
        <begin position="302"/>
        <end position="313"/>
    </location>
</feature>
<feature type="compositionally biased region" description="Low complexity" evidence="1">
    <location>
        <begin position="374"/>
        <end position="383"/>
    </location>
</feature>
<dbReference type="RefSeq" id="WP_192758953.1">
    <property type="nucleotide sequence ID" value="NZ_JADBDZ010000001.1"/>
</dbReference>
<evidence type="ECO:0000313" key="2">
    <source>
        <dbReference type="EMBL" id="MBE1532226.1"/>
    </source>
</evidence>
<comment type="caution">
    <text evidence="2">The sequence shown here is derived from an EMBL/GenBank/DDBJ whole genome shotgun (WGS) entry which is preliminary data.</text>
</comment>
<organism evidence="2 3">
    <name type="scientific">Actinomadura algeriensis</name>
    <dbReference type="NCBI Taxonomy" id="1679523"/>
    <lineage>
        <taxon>Bacteria</taxon>
        <taxon>Bacillati</taxon>
        <taxon>Actinomycetota</taxon>
        <taxon>Actinomycetes</taxon>
        <taxon>Streptosporangiales</taxon>
        <taxon>Thermomonosporaceae</taxon>
        <taxon>Actinomadura</taxon>
    </lineage>
</organism>
<proteinExistence type="predicted"/>
<evidence type="ECO:0000256" key="1">
    <source>
        <dbReference type="SAM" id="MobiDB-lite"/>
    </source>
</evidence>
<evidence type="ECO:0008006" key="4">
    <source>
        <dbReference type="Google" id="ProtNLM"/>
    </source>
</evidence>
<sequence>MSIPVIAAPPAMAETAVLAPKDGAVITSGTQLTATADADFRAAKVELRVSGPGGDTLLDEQTFAAGELTGTFPITQNGSYKVYLGHFSGELAASEFTVKVPPATPAGLSANVSGEKLVVKWAMGEEAGLEGYTLTGTGVKPSSGSVGAFCSGSKCAASLPLTQESGTFSVEVRAKRSDGVGGSVYSDAATASDVVTAANVPSAGGGSTSLPVTGGSASSTAPLTPFNEQSPITLPSVQPDGATPGLVYPAPEIAQDAPVAQNIAATDRLQWGKSVGIALVLLVVAAHLGTWTRSLRVASVATSSRGRAARIARGGTGRKRVTKAREHIARAEAVAKTGPVKPKTDAAKAESAKAESAKGGAAKGGAAKGGAAKGGPATDGPAKGSEKAAPAQGASAKTVTMPKSAAAPKGAAPRAGAGRAPSRKGADAKGRRRPAGVEVTVARSRRK</sequence>